<accession>A0A819G2Q0</accession>
<dbReference type="Proteomes" id="UP000663860">
    <property type="component" value="Unassembled WGS sequence"/>
</dbReference>
<reference evidence="6" key="1">
    <citation type="submission" date="2021-02" db="EMBL/GenBank/DDBJ databases">
        <authorList>
            <person name="Nowell W R."/>
        </authorList>
    </citation>
    <scope>NUCLEOTIDE SEQUENCE</scope>
</reference>
<dbReference type="EMBL" id="CAJNOG010000370">
    <property type="protein sequence ID" value="CAF1203575.1"/>
    <property type="molecule type" value="Genomic_DNA"/>
</dbReference>
<dbReference type="EMBL" id="CAJNON010000452">
    <property type="protein sequence ID" value="CAF1269814.1"/>
    <property type="molecule type" value="Genomic_DNA"/>
</dbReference>
<dbReference type="EMBL" id="CAJOAZ010000259">
    <property type="protein sequence ID" value="CAF3594687.1"/>
    <property type="molecule type" value="Genomic_DNA"/>
</dbReference>
<dbReference type="Proteomes" id="UP000663845">
    <property type="component" value="Unassembled WGS sequence"/>
</dbReference>
<dbReference type="EMBL" id="CAJNOE010000398">
    <property type="protein sequence ID" value="CAF1194578.1"/>
    <property type="molecule type" value="Genomic_DNA"/>
</dbReference>
<evidence type="ECO:0000313" key="8">
    <source>
        <dbReference type="Proteomes" id="UP000663881"/>
    </source>
</evidence>
<sequence>MKTVMSDISYLALLNRTTTGLQLRDSIWKSLSFNVENMTMAFEENTKLETEMRKNLVALEKMSSEKDSSLEAVKSTSAIFMRDAARMYSIMQLNLRGHLQILPQLDKMANVLVESVIVGRDKVSYDRFSRQYEQVIERAIGDLNKITEYIVPMQQQTEVALEMIHTALDATSKQKKSGETQKYIGGAAVGMGAGFFTVGTASSVQLVLTGAAILGNPILTIGLMATGTLIGAGGFAAYTNGQAIQVDAIDLTKGFVSGSQVTNQLYPPD</sequence>
<evidence type="ECO:0000313" key="2">
    <source>
        <dbReference type="EMBL" id="CAF1194578.1"/>
    </source>
</evidence>
<dbReference type="EMBL" id="CAJOAY010001726">
    <property type="protein sequence ID" value="CAF3879214.1"/>
    <property type="molecule type" value="Genomic_DNA"/>
</dbReference>
<protein>
    <submittedName>
        <fullName evidence="6">Uncharacterized protein</fullName>
    </submittedName>
</protein>
<name>A0A819G2Q0_9BILA</name>
<keyword evidence="1" id="KW-1133">Transmembrane helix</keyword>
<evidence type="ECO:0000313" key="5">
    <source>
        <dbReference type="EMBL" id="CAF3594687.1"/>
    </source>
</evidence>
<evidence type="ECO:0000313" key="6">
    <source>
        <dbReference type="EMBL" id="CAF3879214.1"/>
    </source>
</evidence>
<keyword evidence="1" id="KW-0812">Transmembrane</keyword>
<evidence type="ECO:0000313" key="7">
    <source>
        <dbReference type="EMBL" id="CAF3924082.1"/>
    </source>
</evidence>
<dbReference type="Proteomes" id="UP000663868">
    <property type="component" value="Unassembled WGS sequence"/>
</dbReference>
<comment type="caution">
    <text evidence="6">The sequence shown here is derived from an EMBL/GenBank/DDBJ whole genome shotgun (WGS) entry which is preliminary data.</text>
</comment>
<feature type="transmembrane region" description="Helical" evidence="1">
    <location>
        <begin position="218"/>
        <end position="238"/>
    </location>
</feature>
<dbReference type="Proteomes" id="UP000663891">
    <property type="component" value="Unassembled WGS sequence"/>
</dbReference>
<dbReference type="OrthoDB" id="10472725at2759"/>
<feature type="transmembrane region" description="Helical" evidence="1">
    <location>
        <begin position="183"/>
        <end position="206"/>
    </location>
</feature>
<dbReference type="AlphaFoldDB" id="A0A819G2Q0"/>
<evidence type="ECO:0000313" key="4">
    <source>
        <dbReference type="EMBL" id="CAF1269814.1"/>
    </source>
</evidence>
<organism evidence="6 8">
    <name type="scientific">Adineta steineri</name>
    <dbReference type="NCBI Taxonomy" id="433720"/>
    <lineage>
        <taxon>Eukaryota</taxon>
        <taxon>Metazoa</taxon>
        <taxon>Spiralia</taxon>
        <taxon>Gnathifera</taxon>
        <taxon>Rotifera</taxon>
        <taxon>Eurotatoria</taxon>
        <taxon>Bdelloidea</taxon>
        <taxon>Adinetida</taxon>
        <taxon>Adinetidae</taxon>
        <taxon>Adineta</taxon>
    </lineage>
</organism>
<dbReference type="Proteomes" id="UP000663881">
    <property type="component" value="Unassembled WGS sequence"/>
</dbReference>
<dbReference type="EMBL" id="CAJOBB010001963">
    <property type="protein sequence ID" value="CAF3924082.1"/>
    <property type="molecule type" value="Genomic_DNA"/>
</dbReference>
<dbReference type="Proteomes" id="UP000663844">
    <property type="component" value="Unassembled WGS sequence"/>
</dbReference>
<gene>
    <name evidence="2" type="ORF">IZO911_LOCUS28242</name>
    <name evidence="3" type="ORF">JYZ213_LOCUS27051</name>
    <name evidence="7" type="ORF">KXQ929_LOCUS24074</name>
    <name evidence="6" type="ORF">OKA104_LOCUS23043</name>
    <name evidence="5" type="ORF">OXD698_LOCUS6097</name>
    <name evidence="4" type="ORF">VCS650_LOCUS29355</name>
</gene>
<proteinExistence type="predicted"/>
<evidence type="ECO:0000256" key="1">
    <source>
        <dbReference type="SAM" id="Phobius"/>
    </source>
</evidence>
<keyword evidence="1" id="KW-0472">Membrane</keyword>
<evidence type="ECO:0000313" key="3">
    <source>
        <dbReference type="EMBL" id="CAF1203575.1"/>
    </source>
</evidence>